<keyword evidence="2" id="KW-1185">Reference proteome</keyword>
<name>A0A395HG00_ASPHC</name>
<dbReference type="VEuPathDB" id="FungiDB:BO97DRAFT_326548"/>
<feature type="non-terminal residue" evidence="1">
    <location>
        <position position="1"/>
    </location>
</feature>
<sequence length="62" mass="6880">GTLSGRVFALTQEDARVIATSDQIAGQVWLTEPFDNASLSFITIPVTDEMSLHFSTQRHQIM</sequence>
<dbReference type="GeneID" id="37195609"/>
<dbReference type="OrthoDB" id="5228066at2759"/>
<evidence type="ECO:0000313" key="1">
    <source>
        <dbReference type="EMBL" id="RAL06787.1"/>
    </source>
</evidence>
<organism evidence="1 2">
    <name type="scientific">Aspergillus homomorphus (strain CBS 101889)</name>
    <dbReference type="NCBI Taxonomy" id="1450537"/>
    <lineage>
        <taxon>Eukaryota</taxon>
        <taxon>Fungi</taxon>
        <taxon>Dikarya</taxon>
        <taxon>Ascomycota</taxon>
        <taxon>Pezizomycotina</taxon>
        <taxon>Eurotiomycetes</taxon>
        <taxon>Eurotiomycetidae</taxon>
        <taxon>Eurotiales</taxon>
        <taxon>Aspergillaceae</taxon>
        <taxon>Aspergillus</taxon>
        <taxon>Aspergillus subgen. Circumdati</taxon>
    </lineage>
</organism>
<accession>A0A395HG00</accession>
<dbReference type="Proteomes" id="UP000248961">
    <property type="component" value="Unassembled WGS sequence"/>
</dbReference>
<dbReference type="AlphaFoldDB" id="A0A395HG00"/>
<protein>
    <submittedName>
        <fullName evidence="1">Uncharacterized protein</fullName>
    </submittedName>
</protein>
<dbReference type="EMBL" id="KZ824353">
    <property type="protein sequence ID" value="RAL06787.1"/>
    <property type="molecule type" value="Genomic_DNA"/>
</dbReference>
<evidence type="ECO:0000313" key="2">
    <source>
        <dbReference type="Proteomes" id="UP000248961"/>
    </source>
</evidence>
<proteinExistence type="predicted"/>
<dbReference type="RefSeq" id="XP_025545941.1">
    <property type="nucleotide sequence ID" value="XM_025691320.1"/>
</dbReference>
<gene>
    <name evidence="1" type="ORF">BO97DRAFT_326548</name>
</gene>
<reference evidence="1 2" key="1">
    <citation type="submission" date="2018-02" db="EMBL/GenBank/DDBJ databases">
        <title>The genomes of Aspergillus section Nigri reveals drivers in fungal speciation.</title>
        <authorList>
            <consortium name="DOE Joint Genome Institute"/>
            <person name="Vesth T.C."/>
            <person name="Nybo J."/>
            <person name="Theobald S."/>
            <person name="Brandl J."/>
            <person name="Frisvad J.C."/>
            <person name="Nielsen K.F."/>
            <person name="Lyhne E.K."/>
            <person name="Kogle M.E."/>
            <person name="Kuo A."/>
            <person name="Riley R."/>
            <person name="Clum A."/>
            <person name="Nolan M."/>
            <person name="Lipzen A."/>
            <person name="Salamov A."/>
            <person name="Henrissat B."/>
            <person name="Wiebenga A."/>
            <person name="De vries R.P."/>
            <person name="Grigoriev I.V."/>
            <person name="Mortensen U.H."/>
            <person name="Andersen M.R."/>
            <person name="Baker S.E."/>
        </authorList>
    </citation>
    <scope>NUCLEOTIDE SEQUENCE [LARGE SCALE GENOMIC DNA]</scope>
    <source>
        <strain evidence="1 2">CBS 101889</strain>
    </source>
</reference>
<feature type="non-terminal residue" evidence="1">
    <location>
        <position position="62"/>
    </location>
</feature>